<dbReference type="InterPro" id="IPR041236">
    <property type="entry name" value="PriA_C"/>
</dbReference>
<dbReference type="GO" id="GO:0043138">
    <property type="term" value="F:3'-5' DNA helicase activity"/>
    <property type="evidence" value="ECO:0007669"/>
    <property type="project" value="UniProtKB-EC"/>
</dbReference>
<dbReference type="GO" id="GO:0006310">
    <property type="term" value="P:DNA recombination"/>
    <property type="evidence" value="ECO:0007669"/>
    <property type="project" value="InterPro"/>
</dbReference>
<dbReference type="GO" id="GO:0016787">
    <property type="term" value="F:hydrolase activity"/>
    <property type="evidence" value="ECO:0007669"/>
    <property type="project" value="UniProtKB-KW"/>
</dbReference>
<evidence type="ECO:0000256" key="6">
    <source>
        <dbReference type="ARBA" id="ARBA00022806"/>
    </source>
</evidence>
<dbReference type="InterPro" id="IPR037274">
    <property type="entry name" value="Znf_CHY_sf"/>
</dbReference>
<feature type="binding site" evidence="12">
    <location>
        <position position="491"/>
    </location>
    <ligand>
        <name>Zn(2+)</name>
        <dbReference type="ChEBI" id="CHEBI:29105"/>
        <label>1</label>
    </ligand>
</feature>
<feature type="binding site" evidence="12">
    <location>
        <position position="454"/>
    </location>
    <ligand>
        <name>Zn(2+)</name>
        <dbReference type="ChEBI" id="CHEBI:29105"/>
        <label>1</label>
    </ligand>
</feature>
<dbReference type="InterPro" id="IPR027417">
    <property type="entry name" value="P-loop_NTPase"/>
</dbReference>
<dbReference type="GO" id="GO:0008270">
    <property type="term" value="F:zinc ion binding"/>
    <property type="evidence" value="ECO:0007669"/>
    <property type="project" value="UniProtKB-UniRule"/>
</dbReference>
<feature type="binding site" evidence="12">
    <location>
        <position position="460"/>
    </location>
    <ligand>
        <name>Zn(2+)</name>
        <dbReference type="ChEBI" id="CHEBI:29105"/>
        <label>2</label>
    </ligand>
</feature>
<dbReference type="SUPFAM" id="SSF52540">
    <property type="entry name" value="P-loop containing nucleoside triphosphate hydrolases"/>
    <property type="match status" value="2"/>
</dbReference>
<dbReference type="InterPro" id="IPR001650">
    <property type="entry name" value="Helicase_C-like"/>
</dbReference>
<feature type="binding site" evidence="12">
    <location>
        <position position="451"/>
    </location>
    <ligand>
        <name>Zn(2+)</name>
        <dbReference type="ChEBI" id="CHEBI:29105"/>
        <label>1</label>
    </ligand>
</feature>
<dbReference type="RefSeq" id="WP_199023729.1">
    <property type="nucleotide sequence ID" value="NZ_JAELVR010000003.1"/>
</dbReference>
<dbReference type="NCBIfam" id="TIGR00595">
    <property type="entry name" value="priA"/>
    <property type="match status" value="1"/>
</dbReference>
<dbReference type="PROSITE" id="PS51192">
    <property type="entry name" value="HELICASE_ATP_BIND_1"/>
    <property type="match status" value="1"/>
</dbReference>
<evidence type="ECO:0000256" key="9">
    <source>
        <dbReference type="ARBA" id="ARBA00023125"/>
    </source>
</evidence>
<dbReference type="Pfam" id="PF18074">
    <property type="entry name" value="PriA_C"/>
    <property type="match status" value="1"/>
</dbReference>
<feature type="binding site" evidence="12">
    <location>
        <position position="494"/>
    </location>
    <ligand>
        <name>Zn(2+)</name>
        <dbReference type="ChEBI" id="CHEBI:29105"/>
        <label>1</label>
    </ligand>
</feature>
<dbReference type="CDD" id="cd17929">
    <property type="entry name" value="DEXHc_priA"/>
    <property type="match status" value="1"/>
</dbReference>
<dbReference type="Gene3D" id="3.40.1440.60">
    <property type="entry name" value="PriA, 3(prime) DNA-binding domain"/>
    <property type="match status" value="1"/>
</dbReference>
<evidence type="ECO:0000256" key="5">
    <source>
        <dbReference type="ARBA" id="ARBA00022801"/>
    </source>
</evidence>
<comment type="subunit">
    <text evidence="12">Component of the replication restart primosome.</text>
</comment>
<evidence type="ECO:0000256" key="10">
    <source>
        <dbReference type="ARBA" id="ARBA00023235"/>
    </source>
</evidence>
<dbReference type="InterPro" id="IPR011545">
    <property type="entry name" value="DEAD/DEAH_box_helicase_dom"/>
</dbReference>
<dbReference type="SMART" id="SM00490">
    <property type="entry name" value="HELICc"/>
    <property type="match status" value="1"/>
</dbReference>
<comment type="similarity">
    <text evidence="12">Belongs to the helicase family. PriA subfamily.</text>
</comment>
<comment type="caution">
    <text evidence="14">The sequence shown here is derived from an EMBL/GenBank/DDBJ whole genome shotgun (WGS) entry which is preliminary data.</text>
</comment>
<organism evidence="14 15">
    <name type="scientific">Sedimentitalea arenosa</name>
    <dbReference type="NCBI Taxonomy" id="2798803"/>
    <lineage>
        <taxon>Bacteria</taxon>
        <taxon>Pseudomonadati</taxon>
        <taxon>Pseudomonadota</taxon>
        <taxon>Alphaproteobacteria</taxon>
        <taxon>Rhodobacterales</taxon>
        <taxon>Paracoccaceae</taxon>
        <taxon>Sedimentitalea</taxon>
    </lineage>
</organism>
<dbReference type="NCBIfam" id="NF004070">
    <property type="entry name" value="PRK05580.2-2"/>
    <property type="match status" value="1"/>
</dbReference>
<keyword evidence="3 12" id="KW-0479">Metal-binding</keyword>
<dbReference type="GO" id="GO:1990077">
    <property type="term" value="C:primosome complex"/>
    <property type="evidence" value="ECO:0007669"/>
    <property type="project" value="UniProtKB-UniRule"/>
</dbReference>
<comment type="catalytic activity">
    <reaction evidence="12">
        <text>Couples ATP hydrolysis with the unwinding of duplex DNA by translocating in the 3'-5' direction.</text>
        <dbReference type="EC" id="5.6.2.4"/>
    </reaction>
</comment>
<keyword evidence="4 12" id="KW-0547">Nucleotide-binding</keyword>
<keyword evidence="8 12" id="KW-0067">ATP-binding</keyword>
<dbReference type="Pfam" id="PF17764">
    <property type="entry name" value="PriA_3primeBD"/>
    <property type="match status" value="1"/>
</dbReference>
<dbReference type="FunFam" id="3.40.50.300:FF:000489">
    <property type="entry name" value="Primosome assembly protein PriA"/>
    <property type="match status" value="1"/>
</dbReference>
<name>A0A8J7IJT0_9RHOB</name>
<comment type="catalytic activity">
    <reaction evidence="11 12">
        <text>ATP + H2O = ADP + phosphate + H(+)</text>
        <dbReference type="Rhea" id="RHEA:13065"/>
        <dbReference type="ChEBI" id="CHEBI:15377"/>
        <dbReference type="ChEBI" id="CHEBI:15378"/>
        <dbReference type="ChEBI" id="CHEBI:30616"/>
        <dbReference type="ChEBI" id="CHEBI:43474"/>
        <dbReference type="ChEBI" id="CHEBI:456216"/>
        <dbReference type="EC" id="5.6.2.4"/>
    </reaction>
</comment>
<dbReference type="EMBL" id="JAELVR010000003">
    <property type="protein sequence ID" value="MBJ6370938.1"/>
    <property type="molecule type" value="Genomic_DNA"/>
</dbReference>
<evidence type="ECO:0000256" key="11">
    <source>
        <dbReference type="ARBA" id="ARBA00048988"/>
    </source>
</evidence>
<dbReference type="InterPro" id="IPR014001">
    <property type="entry name" value="Helicase_ATP-bd"/>
</dbReference>
<dbReference type="InterPro" id="IPR042115">
    <property type="entry name" value="PriA_3primeBD_sf"/>
</dbReference>
<dbReference type="GO" id="GO:0003677">
    <property type="term" value="F:DNA binding"/>
    <property type="evidence" value="ECO:0007669"/>
    <property type="project" value="UniProtKB-UniRule"/>
</dbReference>
<keyword evidence="15" id="KW-1185">Reference proteome</keyword>
<dbReference type="EC" id="5.6.2.4" evidence="12"/>
<feature type="domain" description="Helicase ATP-binding" evidence="13">
    <location>
        <begin position="224"/>
        <end position="390"/>
    </location>
</feature>
<accession>A0A8J7IJT0</accession>
<reference evidence="14" key="1">
    <citation type="submission" date="2020-12" db="EMBL/GenBank/DDBJ databases">
        <title>Sedimentitalea sp. nov., isolated from sand in Incheon.</title>
        <authorList>
            <person name="Kim W."/>
        </authorList>
    </citation>
    <scope>NUCLEOTIDE SEQUENCE</scope>
    <source>
        <strain evidence="14">CAU 1593</strain>
    </source>
</reference>
<feature type="binding site" evidence="12">
    <location>
        <position position="478"/>
    </location>
    <ligand>
        <name>Zn(2+)</name>
        <dbReference type="ChEBI" id="CHEBI:29105"/>
        <label>2</label>
    </ligand>
</feature>
<evidence type="ECO:0000256" key="2">
    <source>
        <dbReference type="ARBA" id="ARBA00022705"/>
    </source>
</evidence>
<dbReference type="GO" id="GO:0005524">
    <property type="term" value="F:ATP binding"/>
    <property type="evidence" value="ECO:0007669"/>
    <property type="project" value="UniProtKB-UniRule"/>
</dbReference>
<evidence type="ECO:0000256" key="7">
    <source>
        <dbReference type="ARBA" id="ARBA00022833"/>
    </source>
</evidence>
<dbReference type="Proteomes" id="UP000619079">
    <property type="component" value="Unassembled WGS sequence"/>
</dbReference>
<comment type="function">
    <text evidence="12">Initiates the restart of stalled replication forks, which reloads the replicative helicase on sites other than the origin of replication. Recognizes and binds to abandoned replication forks and remodels them to uncover a helicase loading site. Promotes assembly of the primosome at these replication forks.</text>
</comment>
<evidence type="ECO:0000313" key="14">
    <source>
        <dbReference type="EMBL" id="MBJ6370938.1"/>
    </source>
</evidence>
<feature type="binding site" evidence="12">
    <location>
        <position position="481"/>
    </location>
    <ligand>
        <name>Zn(2+)</name>
        <dbReference type="ChEBI" id="CHEBI:29105"/>
        <label>2</label>
    </ligand>
</feature>
<protein>
    <recommendedName>
        <fullName evidence="12">Replication restart protein PriA</fullName>
    </recommendedName>
    <alternativeName>
        <fullName evidence="12">ATP-dependent DNA helicase PriA</fullName>
        <ecNumber evidence="12">5.6.2.4</ecNumber>
    </alternativeName>
    <alternativeName>
        <fullName evidence="12">DNA 3'-5' helicase PriA</fullName>
    </alternativeName>
</protein>
<dbReference type="InterPro" id="IPR040498">
    <property type="entry name" value="PriA_CRR"/>
</dbReference>
<evidence type="ECO:0000256" key="8">
    <source>
        <dbReference type="ARBA" id="ARBA00022840"/>
    </source>
</evidence>
<keyword evidence="2 12" id="KW-0235">DNA replication</keyword>
<evidence type="ECO:0000256" key="3">
    <source>
        <dbReference type="ARBA" id="ARBA00022723"/>
    </source>
</evidence>
<dbReference type="SUPFAM" id="SSF161219">
    <property type="entry name" value="CHY zinc finger-like"/>
    <property type="match status" value="1"/>
</dbReference>
<keyword evidence="6 12" id="KW-0347">Helicase</keyword>
<feature type="binding site" evidence="12">
    <location>
        <position position="463"/>
    </location>
    <ligand>
        <name>Zn(2+)</name>
        <dbReference type="ChEBI" id="CHEBI:29105"/>
        <label>2</label>
    </ligand>
</feature>
<dbReference type="GO" id="GO:0006270">
    <property type="term" value="P:DNA replication initiation"/>
    <property type="evidence" value="ECO:0007669"/>
    <property type="project" value="TreeGrafter"/>
</dbReference>
<dbReference type="GO" id="GO:0006269">
    <property type="term" value="P:DNA replication, synthesis of primer"/>
    <property type="evidence" value="ECO:0007669"/>
    <property type="project" value="UniProtKB-KW"/>
</dbReference>
<evidence type="ECO:0000256" key="12">
    <source>
        <dbReference type="HAMAP-Rule" id="MF_00983"/>
    </source>
</evidence>
<dbReference type="InterPro" id="IPR005259">
    <property type="entry name" value="PriA"/>
</dbReference>
<keyword evidence="7 12" id="KW-0862">Zinc</keyword>
<keyword evidence="5 12" id="KW-0378">Hydrolase</keyword>
<evidence type="ECO:0000256" key="1">
    <source>
        <dbReference type="ARBA" id="ARBA00022515"/>
    </source>
</evidence>
<dbReference type="AlphaFoldDB" id="A0A8J7IJT0"/>
<keyword evidence="1 12" id="KW-0639">Primosome</keyword>
<sequence length="744" mass="79911">MIHDAETPERQGKVNEAEVFREGALVAVLTTQPLGRLLDYKAPEGGCRLGAFVEVPLGPRKVLGVVWGPGKGDYDLARVRSVIRVLDVAPMLEEMRQFLSRAADYTLTPMPAMLRLATRAPGLSDPPSMRKVYRRGTAEPTRLTDARRRVLEVLADYGSLAFTLKELAEMAGVTPSVVKGMVAQGAVREEASPRDLPFPPLDHTRPGKSLTADQQAAAGHLRAGLAGGGYGTTLLKGVTGSGKTEVYLEAVAACLAEGRQALVLLPEIALTAEFLTRVEARFGARPAEWHSGVTMTERRRVWKMTGQGQAQLVVGARSALFLPFRALGLVIVDEEHDTSYKQEDGVLYNARDMAVLRAAICGARVVLASATPSLESWANAQSGKYELLELSARFGAAVLPEMAAIDMRAERMQAGTWISPTLRDAVATRLKRGEQSLLFINRRGFAPVTLCRACGQQIACAQCDARMVEHRFLKRLMCHQCGETTPIPTVCPSCGAEDRLAPVGPGVERLGEEAAALFPEARIAVLSSDLFGSARALKAAIEGIAAGEADVIIGTQLVAKGHNFPLLTLVGVIDADLGLQGSDLRAAERTFQLMRQVAGRAGRAEKPGTALLQTYQPEHPVIRAILSGDEEGFWRAEAAEREAAGVPPFGRMAGVILSGPDVAQVFDLGNTLARNDGALRAVGAQVFGPAPAPISRIRGRHRVRLLVKAPKGVALQEALARWIAPVRLKGDLRLSVDIDPQSFY</sequence>
<dbReference type="PANTHER" id="PTHR30580:SF0">
    <property type="entry name" value="PRIMOSOMAL PROTEIN N"/>
    <property type="match status" value="1"/>
</dbReference>
<keyword evidence="9 12" id="KW-0238">DNA-binding</keyword>
<keyword evidence="10 12" id="KW-0413">Isomerase</keyword>
<evidence type="ECO:0000259" key="13">
    <source>
        <dbReference type="PROSITE" id="PS51192"/>
    </source>
</evidence>
<dbReference type="PANTHER" id="PTHR30580">
    <property type="entry name" value="PRIMOSOMAL PROTEIN N"/>
    <property type="match status" value="1"/>
</dbReference>
<dbReference type="HAMAP" id="MF_00983">
    <property type="entry name" value="PriA"/>
    <property type="match status" value="1"/>
</dbReference>
<proteinExistence type="inferred from homology"/>
<dbReference type="Pfam" id="PF18319">
    <property type="entry name" value="Zn_ribbon_PriA"/>
    <property type="match status" value="1"/>
</dbReference>
<dbReference type="SMART" id="SM00487">
    <property type="entry name" value="DEXDc"/>
    <property type="match status" value="1"/>
</dbReference>
<dbReference type="GO" id="GO:0006302">
    <property type="term" value="P:double-strand break repair"/>
    <property type="evidence" value="ECO:0007669"/>
    <property type="project" value="InterPro"/>
</dbReference>
<evidence type="ECO:0000313" key="15">
    <source>
        <dbReference type="Proteomes" id="UP000619079"/>
    </source>
</evidence>
<dbReference type="Gene3D" id="3.40.50.300">
    <property type="entry name" value="P-loop containing nucleotide triphosphate hydrolases"/>
    <property type="match status" value="2"/>
</dbReference>
<gene>
    <name evidence="12" type="primary">priA</name>
    <name evidence="14" type="ORF">JF290_05330</name>
</gene>
<evidence type="ECO:0000256" key="4">
    <source>
        <dbReference type="ARBA" id="ARBA00022741"/>
    </source>
</evidence>
<dbReference type="Pfam" id="PF00270">
    <property type="entry name" value="DEAD"/>
    <property type="match status" value="1"/>
</dbReference>
<dbReference type="InterPro" id="IPR041222">
    <property type="entry name" value="PriA_3primeBD"/>
</dbReference>
<comment type="cofactor">
    <cofactor evidence="12">
        <name>Zn(2+)</name>
        <dbReference type="ChEBI" id="CHEBI:29105"/>
    </cofactor>
    <text evidence="12">Binds 2 zinc ions per subunit.</text>
</comment>